<evidence type="ECO:0000313" key="1">
    <source>
        <dbReference type="EMBL" id="EHE97675.1"/>
    </source>
</evidence>
<dbReference type="AlphaFoldDB" id="G5HMG7"/>
<gene>
    <name evidence="1" type="ORF">HMPREF9469_03779</name>
</gene>
<organism evidence="1 2">
    <name type="scientific">[Clostridium] citroniae WAL-17108</name>
    <dbReference type="NCBI Taxonomy" id="742733"/>
    <lineage>
        <taxon>Bacteria</taxon>
        <taxon>Bacillati</taxon>
        <taxon>Bacillota</taxon>
        <taxon>Clostridia</taxon>
        <taxon>Lachnospirales</taxon>
        <taxon>Lachnospiraceae</taxon>
        <taxon>Enterocloster</taxon>
    </lineage>
</organism>
<dbReference type="PATRIC" id="fig|742733.3.peg.3923"/>
<dbReference type="Proteomes" id="UP000003763">
    <property type="component" value="Unassembled WGS sequence"/>
</dbReference>
<dbReference type="RefSeq" id="WP_007865172.1">
    <property type="nucleotide sequence ID" value="NZ_JH376424.1"/>
</dbReference>
<dbReference type="EMBL" id="ADLJ01000029">
    <property type="protein sequence ID" value="EHE97675.1"/>
    <property type="molecule type" value="Genomic_DNA"/>
</dbReference>
<evidence type="ECO:0000313" key="2">
    <source>
        <dbReference type="Proteomes" id="UP000003763"/>
    </source>
</evidence>
<protein>
    <recommendedName>
        <fullName evidence="3">DegT/DnrJ/EryC1/StrS aminotransferase</fullName>
    </recommendedName>
</protein>
<dbReference type="HOGENOM" id="CLU_2698077_0_0_9"/>
<name>G5HMG7_9FIRM</name>
<sequence>MNIENFKGFKDKIWLSSPTMHGEELDFIHEAFKTNWIAPFGKNVDEYEKNWRNLWGVLTLLQWYPALLRCIVA</sequence>
<evidence type="ECO:0008006" key="3">
    <source>
        <dbReference type="Google" id="ProtNLM"/>
    </source>
</evidence>
<dbReference type="eggNOG" id="COG0399">
    <property type="taxonomic scope" value="Bacteria"/>
</dbReference>
<comment type="caution">
    <text evidence="1">The sequence shown here is derived from an EMBL/GenBank/DDBJ whole genome shotgun (WGS) entry which is preliminary data.</text>
</comment>
<accession>G5HMG7</accession>
<proteinExistence type="predicted"/>
<reference evidence="1 2" key="1">
    <citation type="submission" date="2011-08" db="EMBL/GenBank/DDBJ databases">
        <title>The Genome Sequence of Clostridium citroniae WAL-17108.</title>
        <authorList>
            <consortium name="The Broad Institute Genome Sequencing Platform"/>
            <person name="Earl A."/>
            <person name="Ward D."/>
            <person name="Feldgarden M."/>
            <person name="Gevers D."/>
            <person name="Finegold S.M."/>
            <person name="Summanen P.H."/>
            <person name="Molitoris D.R."/>
            <person name="Vaisanen M.L."/>
            <person name="Daigneault M."/>
            <person name="Allen-Vercoe E."/>
            <person name="Young S.K."/>
            <person name="Zeng Q."/>
            <person name="Gargeya S."/>
            <person name="Fitzgerald M."/>
            <person name="Haas B."/>
            <person name="Abouelleil A."/>
            <person name="Alvarado L."/>
            <person name="Arachchi H.M."/>
            <person name="Berlin A."/>
            <person name="Brown A."/>
            <person name="Chapman S.B."/>
            <person name="Chen Z."/>
            <person name="Dunbar C."/>
            <person name="Freedman E."/>
            <person name="Gearin G."/>
            <person name="Gellesch M."/>
            <person name="Goldberg J."/>
            <person name="Griggs A."/>
            <person name="Gujja S."/>
            <person name="Heiman D."/>
            <person name="Howarth C."/>
            <person name="Larson L."/>
            <person name="Lui A."/>
            <person name="MacDonald P.J.P."/>
            <person name="Montmayeur A."/>
            <person name="Murphy C."/>
            <person name="Neiman D."/>
            <person name="Pearson M."/>
            <person name="Priest M."/>
            <person name="Roberts A."/>
            <person name="Saif S."/>
            <person name="Shea T."/>
            <person name="Shenoy N."/>
            <person name="Sisk P."/>
            <person name="Stolte C."/>
            <person name="Sykes S."/>
            <person name="Wortman J."/>
            <person name="Nusbaum C."/>
            <person name="Birren B."/>
        </authorList>
    </citation>
    <scope>NUCLEOTIDE SEQUENCE [LARGE SCALE GENOMIC DNA]</scope>
    <source>
        <strain evidence="1 2">WAL-17108</strain>
    </source>
</reference>